<evidence type="ECO:0000313" key="1">
    <source>
        <dbReference type="EMBL" id="KOC59423.1"/>
    </source>
</evidence>
<proteinExistence type="predicted"/>
<organism evidence="1 2">
    <name type="scientific">Habropoda laboriosa</name>
    <dbReference type="NCBI Taxonomy" id="597456"/>
    <lineage>
        <taxon>Eukaryota</taxon>
        <taxon>Metazoa</taxon>
        <taxon>Ecdysozoa</taxon>
        <taxon>Arthropoda</taxon>
        <taxon>Hexapoda</taxon>
        <taxon>Insecta</taxon>
        <taxon>Pterygota</taxon>
        <taxon>Neoptera</taxon>
        <taxon>Endopterygota</taxon>
        <taxon>Hymenoptera</taxon>
        <taxon>Apocrita</taxon>
        <taxon>Aculeata</taxon>
        <taxon>Apoidea</taxon>
        <taxon>Anthophila</taxon>
        <taxon>Apidae</taxon>
        <taxon>Habropoda</taxon>
    </lineage>
</organism>
<reference evidence="1 2" key="1">
    <citation type="submission" date="2015-07" db="EMBL/GenBank/DDBJ databases">
        <title>The genome of Habropoda laboriosa.</title>
        <authorList>
            <person name="Pan H."/>
            <person name="Kapheim K."/>
        </authorList>
    </citation>
    <scope>NUCLEOTIDE SEQUENCE [LARGE SCALE GENOMIC DNA]</scope>
    <source>
        <strain evidence="1">0110345459</strain>
    </source>
</reference>
<name>A0A0L7QLD3_9HYME</name>
<dbReference type="EMBL" id="KQ414924">
    <property type="protein sequence ID" value="KOC59423.1"/>
    <property type="molecule type" value="Genomic_DNA"/>
</dbReference>
<dbReference type="AlphaFoldDB" id="A0A0L7QLD3"/>
<protein>
    <submittedName>
        <fullName evidence="1">Uncharacterized protein</fullName>
    </submittedName>
</protein>
<gene>
    <name evidence="1" type="ORF">WH47_11052</name>
</gene>
<evidence type="ECO:0000313" key="2">
    <source>
        <dbReference type="Proteomes" id="UP000053825"/>
    </source>
</evidence>
<dbReference type="Proteomes" id="UP000053825">
    <property type="component" value="Unassembled WGS sequence"/>
</dbReference>
<accession>A0A0L7QLD3</accession>
<sequence length="60" mass="6868">MRLQLAPKAPYGKCGPAPICNRWFFDCVILLARHRKTFHKDQKKIAEKATTDAKLGVKKE</sequence>
<keyword evidence="2" id="KW-1185">Reference proteome</keyword>